<evidence type="ECO:0000256" key="2">
    <source>
        <dbReference type="ARBA" id="ARBA00022475"/>
    </source>
</evidence>
<evidence type="ECO:0000313" key="8">
    <source>
        <dbReference type="Proteomes" id="UP001143304"/>
    </source>
</evidence>
<evidence type="ECO:0000256" key="3">
    <source>
        <dbReference type="ARBA" id="ARBA00022692"/>
    </source>
</evidence>
<feature type="domain" description="Single Cache" evidence="6">
    <location>
        <begin position="28"/>
        <end position="121"/>
    </location>
</feature>
<keyword evidence="8" id="KW-1185">Reference proteome</keyword>
<keyword evidence="5" id="KW-0472">Membrane</keyword>
<dbReference type="EMBL" id="SHNO01000001">
    <property type="protein sequence ID" value="MCX2978910.1"/>
    <property type="molecule type" value="Genomic_DNA"/>
</dbReference>
<name>A0ABT3T9H9_9GAMM</name>
<dbReference type="Gene3D" id="3.30.450.20">
    <property type="entry name" value="PAS domain"/>
    <property type="match status" value="2"/>
</dbReference>
<dbReference type="Proteomes" id="UP001143304">
    <property type="component" value="Unassembled WGS sequence"/>
</dbReference>
<keyword evidence="2" id="KW-1003">Cell membrane</keyword>
<sequence length="314" mass="36010">MFLGLSLPKTVFLKTFWLVLISAMMLDVESIAEEFHEEIVYQYSDTQRLVKLVNAAAELLSTMGEAAFEDFSKEGSRWYYGQYYLFVYSPESICLFHPVQPDLVGKDMKDFRDINGKPVVELITNVGEQSSGKASDWVFYKWPDKDELLPHWKGAYIRKVAGPDGKVYFVGSGAYNLKTERSVVEHRVQMAAELLEAKGKNYAFKQFRSSATPYSFLDAYVFVVDLQGRTIFDPAYPTLEGRSVLPFQDAIGKFPVKKLLKELEHKDQARLQYLWRNPGVFEMTRKSIYAKKVKVGDQTLIVGSDYFLATPIWM</sequence>
<dbReference type="RefSeq" id="WP_279250605.1">
    <property type="nucleotide sequence ID" value="NZ_SHNO01000001.1"/>
</dbReference>
<comment type="subcellular location">
    <subcellularLocation>
        <location evidence="1">Cell membrane</location>
        <topology evidence="1">Multi-pass membrane protein</topology>
    </subcellularLocation>
</comment>
<protein>
    <recommendedName>
        <fullName evidence="6">Single Cache domain-containing protein</fullName>
    </recommendedName>
</protein>
<evidence type="ECO:0000313" key="7">
    <source>
        <dbReference type="EMBL" id="MCX2978910.1"/>
    </source>
</evidence>
<proteinExistence type="predicted"/>
<organism evidence="7 8">
    <name type="scientific">Candidatus Marimicrobium litorale</name>
    <dbReference type="NCBI Taxonomy" id="2518991"/>
    <lineage>
        <taxon>Bacteria</taxon>
        <taxon>Pseudomonadati</taxon>
        <taxon>Pseudomonadota</taxon>
        <taxon>Gammaproteobacteria</taxon>
        <taxon>Cellvibrionales</taxon>
        <taxon>Halieaceae</taxon>
        <taxon>Marimicrobium</taxon>
    </lineage>
</organism>
<reference evidence="7" key="1">
    <citation type="submission" date="2019-02" db="EMBL/GenBank/DDBJ databases">
        <authorList>
            <person name="Li S.-H."/>
        </authorList>
    </citation>
    <scope>NUCLEOTIDE SEQUENCE</scope>
    <source>
        <strain evidence="7">IMCC11814</strain>
    </source>
</reference>
<evidence type="ECO:0000256" key="5">
    <source>
        <dbReference type="ARBA" id="ARBA00023136"/>
    </source>
</evidence>
<evidence type="ECO:0000259" key="6">
    <source>
        <dbReference type="SMART" id="SM01049"/>
    </source>
</evidence>
<dbReference type="Pfam" id="PF08269">
    <property type="entry name" value="dCache_2"/>
    <property type="match status" value="1"/>
</dbReference>
<feature type="domain" description="Single Cache" evidence="6">
    <location>
        <begin position="175"/>
        <end position="257"/>
    </location>
</feature>
<evidence type="ECO:0000256" key="1">
    <source>
        <dbReference type="ARBA" id="ARBA00004651"/>
    </source>
</evidence>
<dbReference type="InterPro" id="IPR004010">
    <property type="entry name" value="Double_Cache_2"/>
</dbReference>
<dbReference type="Pfam" id="PF17200">
    <property type="entry name" value="sCache_2"/>
    <property type="match status" value="1"/>
</dbReference>
<keyword evidence="3" id="KW-0812">Transmembrane</keyword>
<gene>
    <name evidence="7" type="ORF">EYC82_16280</name>
</gene>
<comment type="caution">
    <text evidence="7">The sequence shown here is derived from an EMBL/GenBank/DDBJ whole genome shotgun (WGS) entry which is preliminary data.</text>
</comment>
<keyword evidence="4" id="KW-1133">Transmembrane helix</keyword>
<dbReference type="InterPro" id="IPR033480">
    <property type="entry name" value="sCache_2"/>
</dbReference>
<dbReference type="SMART" id="SM01049">
    <property type="entry name" value="Cache_2"/>
    <property type="match status" value="2"/>
</dbReference>
<evidence type="ECO:0000256" key="4">
    <source>
        <dbReference type="ARBA" id="ARBA00022989"/>
    </source>
</evidence>
<accession>A0ABT3T9H9</accession>